<evidence type="ECO:0000313" key="2">
    <source>
        <dbReference type="EMBL" id="GCC20008.1"/>
    </source>
</evidence>
<evidence type="ECO:0000313" key="3">
    <source>
        <dbReference type="Proteomes" id="UP000287033"/>
    </source>
</evidence>
<feature type="compositionally biased region" description="Polar residues" evidence="1">
    <location>
        <begin position="13"/>
        <end position="22"/>
    </location>
</feature>
<reference evidence="2 3" key="1">
    <citation type="journal article" date="2018" name="Nat. Ecol. Evol.">
        <title>Shark genomes provide insights into elasmobranch evolution and the origin of vertebrates.</title>
        <authorList>
            <person name="Hara Y"/>
            <person name="Yamaguchi K"/>
            <person name="Onimaru K"/>
            <person name="Kadota M"/>
            <person name="Koyanagi M"/>
            <person name="Keeley SD"/>
            <person name="Tatsumi K"/>
            <person name="Tanaka K"/>
            <person name="Motone F"/>
            <person name="Kageyama Y"/>
            <person name="Nozu R"/>
            <person name="Adachi N"/>
            <person name="Nishimura O"/>
            <person name="Nakagawa R"/>
            <person name="Tanegashima C"/>
            <person name="Kiyatake I"/>
            <person name="Matsumoto R"/>
            <person name="Murakumo K"/>
            <person name="Nishida K"/>
            <person name="Terakita A"/>
            <person name="Kuratani S"/>
            <person name="Sato K"/>
            <person name="Hyodo S Kuraku.S."/>
        </authorList>
    </citation>
    <scope>NUCLEOTIDE SEQUENCE [LARGE SCALE GENOMIC DNA]</scope>
</reference>
<protein>
    <submittedName>
        <fullName evidence="2">Uncharacterized protein</fullName>
    </submittedName>
</protein>
<dbReference type="Proteomes" id="UP000287033">
    <property type="component" value="Unassembled WGS sequence"/>
</dbReference>
<proteinExistence type="predicted"/>
<name>A0A401RPF0_CHIPU</name>
<feature type="compositionally biased region" description="Polar residues" evidence="1">
    <location>
        <begin position="45"/>
        <end position="54"/>
    </location>
</feature>
<comment type="caution">
    <text evidence="2">The sequence shown here is derived from an EMBL/GenBank/DDBJ whole genome shotgun (WGS) entry which is preliminary data.</text>
</comment>
<accession>A0A401RPF0</accession>
<keyword evidence="3" id="KW-1185">Reference proteome</keyword>
<sequence length="103" mass="11256">MAPGESRVPEQWPQGNPESQINGPRGIPNPGATRPGESRVPEQWPQENPESRSNGPRRMQNPGVAQVEPNLSCCCVWSSLEPRRAGGENGCCNKIIRIVQAKD</sequence>
<gene>
    <name evidence="2" type="ORF">chiPu_0018678</name>
</gene>
<feature type="region of interest" description="Disordered" evidence="1">
    <location>
        <begin position="1"/>
        <end position="64"/>
    </location>
</feature>
<dbReference type="AlphaFoldDB" id="A0A401RPF0"/>
<evidence type="ECO:0000256" key="1">
    <source>
        <dbReference type="SAM" id="MobiDB-lite"/>
    </source>
</evidence>
<dbReference type="EMBL" id="BEZZ01001650">
    <property type="protein sequence ID" value="GCC20008.1"/>
    <property type="molecule type" value="Genomic_DNA"/>
</dbReference>
<organism evidence="2 3">
    <name type="scientific">Chiloscyllium punctatum</name>
    <name type="common">Brownbanded bambooshark</name>
    <name type="synonym">Hemiscyllium punctatum</name>
    <dbReference type="NCBI Taxonomy" id="137246"/>
    <lineage>
        <taxon>Eukaryota</taxon>
        <taxon>Metazoa</taxon>
        <taxon>Chordata</taxon>
        <taxon>Craniata</taxon>
        <taxon>Vertebrata</taxon>
        <taxon>Chondrichthyes</taxon>
        <taxon>Elasmobranchii</taxon>
        <taxon>Galeomorphii</taxon>
        <taxon>Galeoidea</taxon>
        <taxon>Orectolobiformes</taxon>
        <taxon>Hemiscylliidae</taxon>
        <taxon>Chiloscyllium</taxon>
    </lineage>
</organism>